<comment type="subcellular location">
    <subcellularLocation>
        <location evidence="1">Cell membrane</location>
        <topology evidence="1">Multi-pass membrane protein</topology>
    </subcellularLocation>
</comment>
<dbReference type="Gene3D" id="3.40.50.2300">
    <property type="match status" value="2"/>
</dbReference>
<dbReference type="InterPro" id="IPR011500">
    <property type="entry name" value="GPCR_3_9-Cys_dom"/>
</dbReference>
<evidence type="ECO:0008006" key="14">
    <source>
        <dbReference type="Google" id="ProtNLM"/>
    </source>
</evidence>
<dbReference type="FunFam" id="2.10.50.30:FF:000007">
    <property type="entry name" value="Vomeronasal 2, receptor 82"/>
    <property type="match status" value="1"/>
</dbReference>
<dbReference type="AlphaFoldDB" id="A0A1B8Y799"/>
<evidence type="ECO:0000256" key="5">
    <source>
        <dbReference type="ARBA" id="ARBA00022989"/>
    </source>
</evidence>
<dbReference type="Pfam" id="PF01094">
    <property type="entry name" value="ANF_receptor"/>
    <property type="match status" value="1"/>
</dbReference>
<dbReference type="Pfam" id="PF07562">
    <property type="entry name" value="NCD3G"/>
    <property type="match status" value="1"/>
</dbReference>
<dbReference type="PANTHER" id="PTHR24061">
    <property type="entry name" value="CALCIUM-SENSING RECEPTOR-RELATED"/>
    <property type="match status" value="1"/>
</dbReference>
<reference evidence="13" key="3">
    <citation type="submission" date="2016-05" db="EMBL/GenBank/DDBJ databases">
        <title>WGS assembly of Xenopus tropicalis.</title>
        <authorList>
            <person name="Sessions A."/>
            <person name="Jenkins J."/>
            <person name="Mitros T."/>
            <person name="Lyons J.T."/>
            <person name="Dichmann D.S."/>
            <person name="Robert J."/>
            <person name="Harland R.M."/>
            <person name="Rokhsar D.S."/>
        </authorList>
    </citation>
    <scope>NUCLEOTIDE SEQUENCE</scope>
    <source>
        <strain evidence="13">Nigerian</strain>
    </source>
</reference>
<evidence type="ECO:0000259" key="11">
    <source>
        <dbReference type="Pfam" id="PF01094"/>
    </source>
</evidence>
<dbReference type="InterPro" id="IPR001828">
    <property type="entry name" value="ANF_lig-bd_rcpt"/>
</dbReference>
<keyword evidence="5" id="KW-1133">Transmembrane helix</keyword>
<name>A0A1B8Y799_XENTR</name>
<keyword evidence="3" id="KW-0812">Transmembrane</keyword>
<dbReference type="SUPFAM" id="SSF53822">
    <property type="entry name" value="Periplasmic binding protein-like I"/>
    <property type="match status" value="1"/>
</dbReference>
<evidence type="ECO:0000256" key="10">
    <source>
        <dbReference type="ARBA" id="ARBA00023224"/>
    </source>
</evidence>
<dbReference type="PRINTS" id="PR00248">
    <property type="entry name" value="GPCRMGR"/>
</dbReference>
<dbReference type="FunFam" id="3.40.50.2300:FF:000260">
    <property type="entry name" value="Uncharacterized protein"/>
    <property type="match status" value="1"/>
</dbReference>
<keyword evidence="8" id="KW-0675">Receptor</keyword>
<dbReference type="PANTHER" id="PTHR24061:SF588">
    <property type="entry name" value="VOMERONASAL TYPE-2 RECEPTOR 26"/>
    <property type="match status" value="1"/>
</dbReference>
<accession>A0A1B8Y799</accession>
<protein>
    <recommendedName>
        <fullName evidence="14">Receptor ligand binding region domain-containing protein</fullName>
    </recommendedName>
</protein>
<dbReference type="GO" id="GO:0004930">
    <property type="term" value="F:G protein-coupled receptor activity"/>
    <property type="evidence" value="ECO:0007669"/>
    <property type="project" value="UniProtKB-KW"/>
</dbReference>
<dbReference type="InterPro" id="IPR028082">
    <property type="entry name" value="Peripla_BP_I"/>
</dbReference>
<evidence type="ECO:0000256" key="3">
    <source>
        <dbReference type="ARBA" id="ARBA00022692"/>
    </source>
</evidence>
<feature type="domain" description="Receptor ligand binding region" evidence="11">
    <location>
        <begin position="4"/>
        <end position="272"/>
    </location>
</feature>
<dbReference type="EMBL" id="KV460399">
    <property type="protein sequence ID" value="OCA18857.1"/>
    <property type="molecule type" value="Genomic_DNA"/>
</dbReference>
<reference evidence="13" key="1">
    <citation type="submission" date="2009-11" db="EMBL/GenBank/DDBJ databases">
        <authorList>
            <consortium name="US DOE Joint Genome Institute (JGI-PGF)"/>
            <person name="Ottilar R."/>
            <person name="Schmutz J."/>
            <person name="Salamov A."/>
            <person name="Cheng J.F."/>
            <person name="Lucas S."/>
            <person name="Pitluck S."/>
            <person name="Gundlach H."/>
            <person name="Guo Y."/>
            <person name="Haberer G."/>
            <person name="Nasrallah J."/>
            <person name="Mayer K.F.X."/>
            <person name="van de Peer Y."/>
            <person name="Weigel D."/>
            <person name="Grigoriev I.V."/>
        </authorList>
    </citation>
    <scope>NUCLEOTIDE SEQUENCE</scope>
    <source>
        <strain evidence="13">Nigerian</strain>
    </source>
</reference>
<evidence type="ECO:0000259" key="12">
    <source>
        <dbReference type="Pfam" id="PF07562"/>
    </source>
</evidence>
<evidence type="ECO:0000313" key="13">
    <source>
        <dbReference type="EMBL" id="OCA18857.1"/>
    </source>
</evidence>
<evidence type="ECO:0000256" key="1">
    <source>
        <dbReference type="ARBA" id="ARBA00004651"/>
    </source>
</evidence>
<dbReference type="InterPro" id="IPR038550">
    <property type="entry name" value="GPCR_3_9-Cys_sf"/>
</dbReference>
<dbReference type="GO" id="GO:0005886">
    <property type="term" value="C:plasma membrane"/>
    <property type="evidence" value="ECO:0007669"/>
    <property type="project" value="UniProtKB-SubCell"/>
</dbReference>
<keyword evidence="4" id="KW-0732">Signal</keyword>
<keyword evidence="6" id="KW-0297">G-protein coupled receptor</keyword>
<evidence type="ECO:0000256" key="9">
    <source>
        <dbReference type="ARBA" id="ARBA00023180"/>
    </source>
</evidence>
<evidence type="ECO:0000256" key="2">
    <source>
        <dbReference type="ARBA" id="ARBA00022475"/>
    </source>
</evidence>
<feature type="domain" description="GPCR family 3 nine cysteines" evidence="12">
    <location>
        <begin position="287"/>
        <end position="330"/>
    </location>
</feature>
<gene>
    <name evidence="13" type="ORF">XENTR_v90030240mg</name>
</gene>
<evidence type="ECO:0000256" key="4">
    <source>
        <dbReference type="ARBA" id="ARBA00022729"/>
    </source>
</evidence>
<sequence length="339" mass="38879">MTKISYGASDPFLSDRVTFPYFFRTLKGFHGSSFALSKLLKHFGWTWVGIIRLDDNSGETELQVLTDYLSRGGICVEFTMKLIYYRYRISYDQVYINRIKATVKKYTTNIIVICGKLSETVVKLLVQLRAELVEKTLILSPSTSVMGTTSNQIVAIFDGSLMFEQYPVYPRETHEIIEFINSIHPSKDPEDKLLEDFLLVRFKCSTKDQYKNQLYGYLYATFNTECSDRDITKALGLLNQTLLAALSPNVHLAVNIMSQAIHEMHTSLREQSPERDREAHHYQYQLPRSQCTDSCQPGYRKALNPGVQPCCYDCVWCSEGEISNRTGMNSRMEPPNTIN</sequence>
<evidence type="ECO:0000256" key="7">
    <source>
        <dbReference type="ARBA" id="ARBA00023136"/>
    </source>
</evidence>
<dbReference type="Gene3D" id="2.10.50.30">
    <property type="entry name" value="GPCR, family 3, nine cysteines domain"/>
    <property type="match status" value="1"/>
</dbReference>
<keyword evidence="7" id="KW-0472">Membrane</keyword>
<reference evidence="13" key="2">
    <citation type="journal article" date="2010" name="Science">
        <title>The genome of the Western clawed frog Xenopus tropicalis.</title>
        <authorList>
            <person name="Hellsten U."/>
            <person name="Harland R.M."/>
            <person name="Gilchrist M.J."/>
            <person name="Hendrix D."/>
            <person name="Jurka J."/>
            <person name="Kapitonov V."/>
            <person name="Ovcharenko I."/>
            <person name="Putnam N.H."/>
            <person name="Shu S."/>
            <person name="Taher L."/>
            <person name="Blitz I.L."/>
            <person name="Blumberg B."/>
            <person name="Dichmann D.S."/>
            <person name="Dubchak I."/>
            <person name="Amaya E."/>
            <person name="Detter J.C."/>
            <person name="Fletcher R."/>
            <person name="Gerhard D.S."/>
            <person name="Goodstein D."/>
            <person name="Graves T."/>
            <person name="Grigoriev I.V."/>
            <person name="Grimwood J."/>
            <person name="Kawashima T."/>
            <person name="Lindquist E."/>
            <person name="Lucas S.M."/>
            <person name="Mead P.E."/>
            <person name="Mitros T."/>
            <person name="Ogino H."/>
            <person name="Ohta Y."/>
            <person name="Poliakov A.V."/>
            <person name="Pollet N."/>
            <person name="Robert J."/>
            <person name="Salamov A."/>
            <person name="Sater A.K."/>
            <person name="Schmutz J."/>
            <person name="Terry A."/>
            <person name="Vize P.D."/>
            <person name="Warren W.C."/>
            <person name="Wells D."/>
            <person name="Wills A."/>
            <person name="Wilson R.K."/>
            <person name="Zimmerman L.B."/>
            <person name="Zorn A.M."/>
            <person name="Grainger R."/>
            <person name="Grammer T."/>
            <person name="Khokha M.K."/>
            <person name="Richardson P.M."/>
            <person name="Rokhsar D.S."/>
        </authorList>
    </citation>
    <scope>NUCLEOTIDE SEQUENCE [LARGE SCALE GENOMIC DNA]</scope>
    <source>
        <strain evidence="13">Nigerian</strain>
    </source>
</reference>
<dbReference type="InterPro" id="IPR000068">
    <property type="entry name" value="GPCR_3_Ca_sens_rcpt-rel"/>
</dbReference>
<keyword evidence="2" id="KW-1003">Cell membrane</keyword>
<evidence type="ECO:0000256" key="8">
    <source>
        <dbReference type="ARBA" id="ARBA00023170"/>
    </source>
</evidence>
<organism evidence="13">
    <name type="scientific">Xenopus tropicalis</name>
    <name type="common">Western clawed frog</name>
    <name type="synonym">Silurana tropicalis</name>
    <dbReference type="NCBI Taxonomy" id="8364"/>
    <lineage>
        <taxon>Eukaryota</taxon>
        <taxon>Metazoa</taxon>
        <taxon>Chordata</taxon>
        <taxon>Craniata</taxon>
        <taxon>Vertebrata</taxon>
        <taxon>Euteleostomi</taxon>
        <taxon>Amphibia</taxon>
        <taxon>Batrachia</taxon>
        <taxon>Anura</taxon>
        <taxon>Pipoidea</taxon>
        <taxon>Pipidae</taxon>
        <taxon>Xenopodinae</taxon>
        <taxon>Xenopus</taxon>
        <taxon>Silurana</taxon>
    </lineage>
</organism>
<proteinExistence type="predicted"/>
<evidence type="ECO:0000256" key="6">
    <source>
        <dbReference type="ARBA" id="ARBA00023040"/>
    </source>
</evidence>
<dbReference type="InterPro" id="IPR000337">
    <property type="entry name" value="GPCR_3"/>
</dbReference>
<keyword evidence="10" id="KW-0807">Transducer</keyword>
<keyword evidence="9" id="KW-0325">Glycoprotein</keyword>